<accession>A0ABQ9GPK5</accession>
<evidence type="ECO:0000313" key="3">
    <source>
        <dbReference type="Proteomes" id="UP001159363"/>
    </source>
</evidence>
<proteinExistence type="predicted"/>
<feature type="domain" description="HTH psq-type" evidence="1">
    <location>
        <begin position="1"/>
        <end position="35"/>
    </location>
</feature>
<keyword evidence="3" id="KW-1185">Reference proteome</keyword>
<organism evidence="2 3">
    <name type="scientific">Dryococelus australis</name>
    <dbReference type="NCBI Taxonomy" id="614101"/>
    <lineage>
        <taxon>Eukaryota</taxon>
        <taxon>Metazoa</taxon>
        <taxon>Ecdysozoa</taxon>
        <taxon>Arthropoda</taxon>
        <taxon>Hexapoda</taxon>
        <taxon>Insecta</taxon>
        <taxon>Pterygota</taxon>
        <taxon>Neoptera</taxon>
        <taxon>Polyneoptera</taxon>
        <taxon>Phasmatodea</taxon>
        <taxon>Verophasmatodea</taxon>
        <taxon>Anareolatae</taxon>
        <taxon>Phasmatidae</taxon>
        <taxon>Eurycanthinae</taxon>
        <taxon>Dryococelus</taxon>
    </lineage>
</organism>
<protein>
    <recommendedName>
        <fullName evidence="1">HTH psq-type domain-containing protein</fullName>
    </recommendedName>
</protein>
<evidence type="ECO:0000259" key="1">
    <source>
        <dbReference type="Pfam" id="PF05225"/>
    </source>
</evidence>
<dbReference type="Gene3D" id="1.10.10.60">
    <property type="entry name" value="Homeodomain-like"/>
    <property type="match status" value="1"/>
</dbReference>
<dbReference type="EMBL" id="JARBHB010000010">
    <property type="protein sequence ID" value="KAJ8873943.1"/>
    <property type="molecule type" value="Genomic_DNA"/>
</dbReference>
<evidence type="ECO:0000313" key="2">
    <source>
        <dbReference type="EMBL" id="KAJ8873943.1"/>
    </source>
</evidence>
<dbReference type="Proteomes" id="UP001159363">
    <property type="component" value="Chromosome 9"/>
</dbReference>
<name>A0ABQ9GPK5_9NEOP</name>
<reference evidence="2 3" key="1">
    <citation type="submission" date="2023-02" db="EMBL/GenBank/DDBJ databases">
        <title>LHISI_Scaffold_Assembly.</title>
        <authorList>
            <person name="Stuart O.P."/>
            <person name="Cleave R."/>
            <person name="Magrath M.J.L."/>
            <person name="Mikheyev A.S."/>
        </authorList>
    </citation>
    <scope>NUCLEOTIDE SEQUENCE [LARGE SCALE GENOMIC DNA]</scope>
    <source>
        <strain evidence="2">Daus_M_001</strain>
        <tissue evidence="2">Leg muscle</tissue>
    </source>
</reference>
<sequence>MLKAVETVRNRAMGFLKASKTFGVLRSSLENYVNHKIIQDAEVLCSTKLGRKCVLPDELESKLAEYRMVMEERFYGLRTNDIRSLVFQISSQKQLETPFLRRQRSSR</sequence>
<dbReference type="Pfam" id="PF05225">
    <property type="entry name" value="HTH_psq"/>
    <property type="match status" value="1"/>
</dbReference>
<comment type="caution">
    <text evidence="2">The sequence shown here is derived from an EMBL/GenBank/DDBJ whole genome shotgun (WGS) entry which is preliminary data.</text>
</comment>
<gene>
    <name evidence="2" type="ORF">PR048_024782</name>
</gene>
<dbReference type="InterPro" id="IPR007889">
    <property type="entry name" value="HTH_Psq"/>
</dbReference>